<feature type="compositionally biased region" description="Acidic residues" evidence="1">
    <location>
        <begin position="55"/>
        <end position="71"/>
    </location>
</feature>
<evidence type="ECO:0000313" key="3">
    <source>
        <dbReference type="EMBL" id="KAH9630349.1"/>
    </source>
</evidence>
<evidence type="ECO:0000256" key="2">
    <source>
        <dbReference type="SAM" id="SignalP"/>
    </source>
</evidence>
<dbReference type="Proteomes" id="UP000814243">
    <property type="component" value="Unassembled WGS sequence"/>
</dbReference>
<feature type="signal peptide" evidence="2">
    <location>
        <begin position="1"/>
        <end position="20"/>
    </location>
</feature>
<gene>
    <name evidence="3" type="ORF">HF086_004482</name>
</gene>
<keyword evidence="2" id="KW-0732">Signal</keyword>
<feature type="compositionally biased region" description="Low complexity" evidence="1">
    <location>
        <begin position="45"/>
        <end position="54"/>
    </location>
</feature>
<feature type="chain" id="PRO_5037554561" evidence="2">
    <location>
        <begin position="21"/>
        <end position="212"/>
    </location>
</feature>
<feature type="region of interest" description="Disordered" evidence="1">
    <location>
        <begin position="156"/>
        <end position="212"/>
    </location>
</feature>
<protein>
    <submittedName>
        <fullName evidence="3">Uncharacterized protein</fullName>
    </submittedName>
</protein>
<evidence type="ECO:0000256" key="1">
    <source>
        <dbReference type="SAM" id="MobiDB-lite"/>
    </source>
</evidence>
<evidence type="ECO:0000313" key="4">
    <source>
        <dbReference type="Proteomes" id="UP000814243"/>
    </source>
</evidence>
<dbReference type="AlphaFoldDB" id="A0A922SAP5"/>
<sequence>MRQKPHRFILVACVVCSALAQDDERPAAPARGLLKRGSLAKGKATTTTTTPAPQEEAEYEDEGEFSEEGEPQEASTEAPSSTTEGKKLVGSGPNCTLPRLRLRRQLRILLTPPKLHTIIIKIHHSCVNVYRNLCDIAIKNITFLFADNKSKKRFNNSPVTREVANDEAPAPPKPSRGRFGRPATRSVQEEEEPQVDAAPKVVSGRTFRRGGN</sequence>
<dbReference type="EMBL" id="JACEFF010000826">
    <property type="protein sequence ID" value="KAH9630349.1"/>
    <property type="molecule type" value="Genomic_DNA"/>
</dbReference>
<accession>A0A922SAP5</accession>
<feature type="region of interest" description="Disordered" evidence="1">
    <location>
        <begin position="27"/>
        <end position="94"/>
    </location>
</feature>
<comment type="caution">
    <text evidence="3">The sequence shown here is derived from an EMBL/GenBank/DDBJ whole genome shotgun (WGS) entry which is preliminary data.</text>
</comment>
<organism evidence="3 4">
    <name type="scientific">Spodoptera exigua</name>
    <name type="common">Beet armyworm</name>
    <name type="synonym">Noctua fulgens</name>
    <dbReference type="NCBI Taxonomy" id="7107"/>
    <lineage>
        <taxon>Eukaryota</taxon>
        <taxon>Metazoa</taxon>
        <taxon>Ecdysozoa</taxon>
        <taxon>Arthropoda</taxon>
        <taxon>Hexapoda</taxon>
        <taxon>Insecta</taxon>
        <taxon>Pterygota</taxon>
        <taxon>Neoptera</taxon>
        <taxon>Endopterygota</taxon>
        <taxon>Lepidoptera</taxon>
        <taxon>Glossata</taxon>
        <taxon>Ditrysia</taxon>
        <taxon>Noctuoidea</taxon>
        <taxon>Noctuidae</taxon>
        <taxon>Amphipyrinae</taxon>
        <taxon>Spodoptera</taxon>
    </lineage>
</organism>
<name>A0A922SAP5_SPOEX</name>
<proteinExistence type="predicted"/>
<reference evidence="3" key="1">
    <citation type="journal article" date="2021" name="G3 (Bethesda)">
        <title>Genome and transcriptome analysis of the beet armyworm Spodoptera exigua reveals targets for pest control. .</title>
        <authorList>
            <person name="Simon S."/>
            <person name="Breeschoten T."/>
            <person name="Jansen H.J."/>
            <person name="Dirks R.P."/>
            <person name="Schranz M.E."/>
            <person name="Ros V.I.D."/>
        </authorList>
    </citation>
    <scope>NUCLEOTIDE SEQUENCE</scope>
    <source>
        <strain evidence="3">TB_SE_WUR_2020</strain>
    </source>
</reference>